<keyword evidence="2" id="KW-1185">Reference proteome</keyword>
<comment type="caution">
    <text evidence="1">The sequence shown here is derived from an EMBL/GenBank/DDBJ whole genome shotgun (WGS) entry which is preliminary data.</text>
</comment>
<dbReference type="Proteomes" id="UP001054837">
    <property type="component" value="Unassembled WGS sequence"/>
</dbReference>
<dbReference type="AlphaFoldDB" id="A0AAV4QLF3"/>
<organism evidence="1 2">
    <name type="scientific">Caerostris darwini</name>
    <dbReference type="NCBI Taxonomy" id="1538125"/>
    <lineage>
        <taxon>Eukaryota</taxon>
        <taxon>Metazoa</taxon>
        <taxon>Ecdysozoa</taxon>
        <taxon>Arthropoda</taxon>
        <taxon>Chelicerata</taxon>
        <taxon>Arachnida</taxon>
        <taxon>Araneae</taxon>
        <taxon>Araneomorphae</taxon>
        <taxon>Entelegynae</taxon>
        <taxon>Araneoidea</taxon>
        <taxon>Araneidae</taxon>
        <taxon>Caerostris</taxon>
    </lineage>
</organism>
<reference evidence="1 2" key="1">
    <citation type="submission" date="2021-06" db="EMBL/GenBank/DDBJ databases">
        <title>Caerostris darwini draft genome.</title>
        <authorList>
            <person name="Kono N."/>
            <person name="Arakawa K."/>
        </authorList>
    </citation>
    <scope>NUCLEOTIDE SEQUENCE [LARGE SCALE GENOMIC DNA]</scope>
</reference>
<dbReference type="EMBL" id="BPLQ01004670">
    <property type="protein sequence ID" value="GIY09659.1"/>
    <property type="molecule type" value="Genomic_DNA"/>
</dbReference>
<protein>
    <submittedName>
        <fullName evidence="1">Uncharacterized protein</fullName>
    </submittedName>
</protein>
<accession>A0AAV4QLF3</accession>
<gene>
    <name evidence="1" type="ORF">CDAR_3941</name>
</gene>
<sequence length="134" mass="15126">MKAGLISGVRQKAPNCSVNSRWRDLFILRIGSRQAWSTKQDTLYFPYPNSSNPHLQTPKPLDSQDSSSVNEVHCVIRAERLTQTRLQPFPLICPDSLLKLLCGISESNLIRLIAPVKRGVDIKHTACRRSCKIK</sequence>
<evidence type="ECO:0000313" key="2">
    <source>
        <dbReference type="Proteomes" id="UP001054837"/>
    </source>
</evidence>
<evidence type="ECO:0000313" key="1">
    <source>
        <dbReference type="EMBL" id="GIY09659.1"/>
    </source>
</evidence>
<proteinExistence type="predicted"/>
<name>A0AAV4QLF3_9ARAC</name>